<dbReference type="AlphaFoldDB" id="A0A5K1FNB9"/>
<feature type="region of interest" description="Disordered" evidence="1">
    <location>
        <begin position="1"/>
        <end position="22"/>
    </location>
</feature>
<feature type="compositionally biased region" description="Basic and acidic residues" evidence="1">
    <location>
        <begin position="1"/>
        <end position="14"/>
    </location>
</feature>
<accession>A0A5K1FNB9</accession>
<organism evidence="2">
    <name type="scientific">Nymphaea colorata</name>
    <name type="common">pocket water lily</name>
    <dbReference type="NCBI Taxonomy" id="210225"/>
    <lineage>
        <taxon>Eukaryota</taxon>
        <taxon>Viridiplantae</taxon>
        <taxon>Streptophyta</taxon>
        <taxon>Embryophyta</taxon>
        <taxon>Tracheophyta</taxon>
        <taxon>Spermatophyta</taxon>
        <taxon>Magnoliopsida</taxon>
        <taxon>Nymphaeales</taxon>
        <taxon>Nymphaeaceae</taxon>
        <taxon>Nymphaea</taxon>
    </lineage>
</organism>
<name>A0A5K1FNB9_9MAGN</name>
<evidence type="ECO:0000256" key="1">
    <source>
        <dbReference type="SAM" id="MobiDB-lite"/>
    </source>
</evidence>
<evidence type="ECO:0000313" key="2">
    <source>
        <dbReference type="EMBL" id="VVW66023.1"/>
    </source>
</evidence>
<gene>
    <name evidence="2" type="ORF">NYM_LOCUS25763</name>
</gene>
<reference evidence="2" key="1">
    <citation type="submission" date="2019-09" db="EMBL/GenBank/DDBJ databases">
        <authorList>
            <person name="Zhang L."/>
        </authorList>
    </citation>
    <scope>NUCLEOTIDE SEQUENCE</scope>
</reference>
<dbReference type="EMBL" id="LR721786">
    <property type="protein sequence ID" value="VVW66023.1"/>
    <property type="molecule type" value="Genomic_DNA"/>
</dbReference>
<protein>
    <submittedName>
        <fullName evidence="2">Uncharacterized protein</fullName>
    </submittedName>
</protein>
<proteinExistence type="predicted"/>
<sequence>MMEIGENGHDEDKSSTLLNMIR</sequence>